<dbReference type="Proteomes" id="UP000007471">
    <property type="component" value="Chromosome"/>
</dbReference>
<keyword evidence="1" id="KW-0175">Coiled coil</keyword>
<dbReference type="AlphaFoldDB" id="E8TNR9"/>
<protein>
    <recommendedName>
        <fullName evidence="4">Sulfotransferase family protein</fullName>
    </recommendedName>
</protein>
<dbReference type="PATRIC" id="fig|765698.3.peg.5476"/>
<dbReference type="Gene3D" id="3.40.50.300">
    <property type="entry name" value="P-loop containing nucleotide triphosphate hydrolases"/>
    <property type="match status" value="1"/>
</dbReference>
<dbReference type="InterPro" id="IPR027417">
    <property type="entry name" value="P-loop_NTPase"/>
</dbReference>
<sequence length="572" mass="63357">MAVAATTMKSSKLKRESQGERTCLMVLGMHRSGTSALAGVLQLLGVAPPKNLIPADESNRTGYWEPLHLALLNEQLLLELGSRWDDWRPVRVEELSASRLRFYHDEIARLLDGEYGGMPTIVLKEPRISRIVPIYQQLLTSLRYKTDYVTITRNPLSVAKSLAKRDGMDLGFASLVWLNYVLASERSTRNSPRVFLSYESMVRDFGPALEKISERFSIEWPRKISSVEKEIAAYLSTDHQHHLASVDLLMANDGVPDLVKRAYVAMLDLEEDASSPAATAELDAIYDEFEDSWLPAGQVMFAELLARETKARLAPTTDYAATELRLVGNVRALMSQVDQLSAERDALKSKIVAMVEDQNPMEGQAVEGEIRAERLKSSELATELATRIGEIASLNAELSTRSAQLADSRQEIARYVSQMSALQADLRSLTEQYDSRGLDVSTLRDQAEQLRLEIAAKSSELATRIDEIASLNAELSTRSAQLTDARQEIAKHVSQMSALQADLGSLTEQYDKQGLDVSALRGQLAAVTESLQAAARELTLIHESKSWKVAKALSKLALPIRKIGADTRGTDK</sequence>
<organism evidence="2 3">
    <name type="scientific">Mesorhizobium ciceri biovar biserrulae (strain HAMBI 2942 / LMG 23838 / WSM1271)</name>
    <dbReference type="NCBI Taxonomy" id="765698"/>
    <lineage>
        <taxon>Bacteria</taxon>
        <taxon>Pseudomonadati</taxon>
        <taxon>Pseudomonadota</taxon>
        <taxon>Alphaproteobacteria</taxon>
        <taxon>Hyphomicrobiales</taxon>
        <taxon>Phyllobacteriaceae</taxon>
        <taxon>Mesorhizobium</taxon>
    </lineage>
</organism>
<dbReference type="SUPFAM" id="SSF58100">
    <property type="entry name" value="Bacterial hemolysins"/>
    <property type="match status" value="1"/>
</dbReference>
<evidence type="ECO:0000313" key="3">
    <source>
        <dbReference type="Proteomes" id="UP000007471"/>
    </source>
</evidence>
<dbReference type="RefSeq" id="WP_013532717.1">
    <property type="nucleotide sequence ID" value="NC_014923.1"/>
</dbReference>
<dbReference type="PANTHER" id="PTHR23159:SF31">
    <property type="entry name" value="CENTROSOME-ASSOCIATED PROTEIN CEP250 ISOFORM X1"/>
    <property type="match status" value="1"/>
</dbReference>
<dbReference type="HOGENOM" id="CLU_032716_1_0_5"/>
<dbReference type="SUPFAM" id="SSF52540">
    <property type="entry name" value="P-loop containing nucleoside triphosphate hydrolases"/>
    <property type="match status" value="1"/>
</dbReference>
<dbReference type="STRING" id="765698.Mesci_4959"/>
<name>E8TNR9_MESCW</name>
<feature type="coiled-coil region" evidence="1">
    <location>
        <begin position="330"/>
        <end position="357"/>
    </location>
</feature>
<dbReference type="KEGG" id="mci:Mesci_4959"/>
<gene>
    <name evidence="2" type="ordered locus">Mesci_4959</name>
</gene>
<dbReference type="PANTHER" id="PTHR23159">
    <property type="entry name" value="CENTROSOMAL PROTEIN 2"/>
    <property type="match status" value="1"/>
</dbReference>
<dbReference type="EMBL" id="CP002447">
    <property type="protein sequence ID" value="ADV14064.1"/>
    <property type="molecule type" value="Genomic_DNA"/>
</dbReference>
<reference evidence="3" key="1">
    <citation type="submission" date="2011-01" db="EMBL/GenBank/DDBJ databases">
        <title>Complete sequence of chromosome of Mesorhizobium ciceri bv. biserrulae WSM1271.</title>
        <authorList>
            <person name="Lucas S."/>
            <person name="Copeland A."/>
            <person name="Lapidus A."/>
            <person name="Cheng J.-F."/>
            <person name="Goodwin L."/>
            <person name="Pitluck S."/>
            <person name="Teshima H."/>
            <person name="Detter J.C."/>
            <person name="Han C."/>
            <person name="Tapia R."/>
            <person name="Land M."/>
            <person name="Hauser L."/>
            <person name="Kyrpides N."/>
            <person name="Ivanova N."/>
            <person name="Nandasena K."/>
            <person name="Reeve W.G."/>
            <person name="Howieson J.G."/>
            <person name="O'Hara G."/>
            <person name="Tiwari R.P."/>
            <person name="Woyke T."/>
        </authorList>
    </citation>
    <scope>NUCLEOTIDE SEQUENCE [LARGE SCALE GENOMIC DNA]</scope>
    <source>
        <strain evidence="3">HAMBI 2942 / LMG 23838 / WSM1271</strain>
    </source>
</reference>
<dbReference type="eggNOG" id="COG3551">
    <property type="taxonomic scope" value="Bacteria"/>
</dbReference>
<proteinExistence type="predicted"/>
<evidence type="ECO:0008006" key="4">
    <source>
        <dbReference type="Google" id="ProtNLM"/>
    </source>
</evidence>
<dbReference type="Gene3D" id="1.10.287.1490">
    <property type="match status" value="1"/>
</dbReference>
<evidence type="ECO:0000313" key="2">
    <source>
        <dbReference type="EMBL" id="ADV14064.1"/>
    </source>
</evidence>
<dbReference type="OrthoDB" id="9816424at2"/>
<accession>E8TNR9</accession>
<feature type="coiled-coil region" evidence="1">
    <location>
        <begin position="405"/>
        <end position="502"/>
    </location>
</feature>
<evidence type="ECO:0000256" key="1">
    <source>
        <dbReference type="SAM" id="Coils"/>
    </source>
</evidence>